<protein>
    <submittedName>
        <fullName evidence="1">Uncharacterized protein</fullName>
    </submittedName>
</protein>
<dbReference type="EMBL" id="JXTB01000114">
    <property type="protein sequence ID" value="PON62245.1"/>
    <property type="molecule type" value="Genomic_DNA"/>
</dbReference>
<name>A0A2P5CML5_PARAD</name>
<proteinExistence type="predicted"/>
<dbReference type="AlphaFoldDB" id="A0A2P5CML5"/>
<accession>A0A2P5CML5</accession>
<comment type="caution">
    <text evidence="1">The sequence shown here is derived from an EMBL/GenBank/DDBJ whole genome shotgun (WGS) entry which is preliminary data.</text>
</comment>
<gene>
    <name evidence="1" type="ORF">PanWU01x14_139450</name>
</gene>
<dbReference type="OrthoDB" id="10310520at2759"/>
<keyword evidence="2" id="KW-1185">Reference proteome</keyword>
<evidence type="ECO:0000313" key="1">
    <source>
        <dbReference type="EMBL" id="PON62245.1"/>
    </source>
</evidence>
<organism evidence="1 2">
    <name type="scientific">Parasponia andersonii</name>
    <name type="common">Sponia andersonii</name>
    <dbReference type="NCBI Taxonomy" id="3476"/>
    <lineage>
        <taxon>Eukaryota</taxon>
        <taxon>Viridiplantae</taxon>
        <taxon>Streptophyta</taxon>
        <taxon>Embryophyta</taxon>
        <taxon>Tracheophyta</taxon>
        <taxon>Spermatophyta</taxon>
        <taxon>Magnoliopsida</taxon>
        <taxon>eudicotyledons</taxon>
        <taxon>Gunneridae</taxon>
        <taxon>Pentapetalae</taxon>
        <taxon>rosids</taxon>
        <taxon>fabids</taxon>
        <taxon>Rosales</taxon>
        <taxon>Cannabaceae</taxon>
        <taxon>Parasponia</taxon>
    </lineage>
</organism>
<dbReference type="Proteomes" id="UP000237105">
    <property type="component" value="Unassembled WGS sequence"/>
</dbReference>
<reference evidence="2" key="1">
    <citation type="submission" date="2016-06" db="EMBL/GenBank/DDBJ databases">
        <title>Parallel loss of symbiosis genes in relatives of nitrogen-fixing non-legume Parasponia.</title>
        <authorList>
            <person name="Van Velzen R."/>
            <person name="Holmer R."/>
            <person name="Bu F."/>
            <person name="Rutten L."/>
            <person name="Van Zeijl A."/>
            <person name="Liu W."/>
            <person name="Santuari L."/>
            <person name="Cao Q."/>
            <person name="Sharma T."/>
            <person name="Shen D."/>
            <person name="Roswanjaya Y."/>
            <person name="Wardhani T."/>
            <person name="Kalhor M.S."/>
            <person name="Jansen J."/>
            <person name="Van den Hoogen J."/>
            <person name="Gungor B."/>
            <person name="Hartog M."/>
            <person name="Hontelez J."/>
            <person name="Verver J."/>
            <person name="Yang W.-C."/>
            <person name="Schijlen E."/>
            <person name="Repin R."/>
            <person name="Schilthuizen M."/>
            <person name="Schranz E."/>
            <person name="Heidstra R."/>
            <person name="Miyata K."/>
            <person name="Fedorova E."/>
            <person name="Kohlen W."/>
            <person name="Bisseling T."/>
            <person name="Smit S."/>
            <person name="Geurts R."/>
        </authorList>
    </citation>
    <scope>NUCLEOTIDE SEQUENCE [LARGE SCALE GENOMIC DNA]</scope>
    <source>
        <strain evidence="2">cv. WU1-14</strain>
    </source>
</reference>
<sequence>MTLGSMRAGARVRCQRLYRPLPLIHDRPTLRETRPQCVFPRVISGWVEPDMVLTLEPSGFGFRPAFRCSGPRFWILRVNQPRSFSVA</sequence>
<evidence type="ECO:0000313" key="2">
    <source>
        <dbReference type="Proteomes" id="UP000237105"/>
    </source>
</evidence>